<dbReference type="InParanoid" id="G0NUK6"/>
<feature type="compositionally biased region" description="Polar residues" evidence="1">
    <location>
        <begin position="28"/>
        <end position="41"/>
    </location>
</feature>
<dbReference type="HOGENOM" id="CLU_3279986_0_0_1"/>
<evidence type="ECO:0000256" key="1">
    <source>
        <dbReference type="SAM" id="MobiDB-lite"/>
    </source>
</evidence>
<organism evidence="3">
    <name type="scientific">Caenorhabditis brenneri</name>
    <name type="common">Nematode worm</name>
    <dbReference type="NCBI Taxonomy" id="135651"/>
    <lineage>
        <taxon>Eukaryota</taxon>
        <taxon>Metazoa</taxon>
        <taxon>Ecdysozoa</taxon>
        <taxon>Nematoda</taxon>
        <taxon>Chromadorea</taxon>
        <taxon>Rhabditida</taxon>
        <taxon>Rhabditina</taxon>
        <taxon>Rhabditomorpha</taxon>
        <taxon>Rhabditoidea</taxon>
        <taxon>Rhabditidae</taxon>
        <taxon>Peloderinae</taxon>
        <taxon>Caenorhabditis</taxon>
    </lineage>
</organism>
<sequence length="41" mass="4757">MPSEKKPESSNKSFSETLESRWPESDRYQSSAASAFRNYQL</sequence>
<keyword evidence="3" id="KW-1185">Reference proteome</keyword>
<name>G0NUK6_CAEBE</name>
<dbReference type="EMBL" id="GL379951">
    <property type="protein sequence ID" value="EGT37871.1"/>
    <property type="molecule type" value="Genomic_DNA"/>
</dbReference>
<accession>G0NUK6</accession>
<feature type="region of interest" description="Disordered" evidence="1">
    <location>
        <begin position="1"/>
        <end position="41"/>
    </location>
</feature>
<proteinExistence type="predicted"/>
<evidence type="ECO:0000313" key="2">
    <source>
        <dbReference type="EMBL" id="EGT37871.1"/>
    </source>
</evidence>
<feature type="compositionally biased region" description="Basic and acidic residues" evidence="1">
    <location>
        <begin position="18"/>
        <end position="27"/>
    </location>
</feature>
<gene>
    <name evidence="2" type="ORF">CAEBREN_30865</name>
</gene>
<protein>
    <submittedName>
        <fullName evidence="2">Uncharacterized protein</fullName>
    </submittedName>
</protein>
<dbReference type="Proteomes" id="UP000008068">
    <property type="component" value="Unassembled WGS sequence"/>
</dbReference>
<dbReference type="AlphaFoldDB" id="G0NUK6"/>
<reference evidence="3" key="1">
    <citation type="submission" date="2011-07" db="EMBL/GenBank/DDBJ databases">
        <authorList>
            <consortium name="Caenorhabditis brenneri Sequencing and Analysis Consortium"/>
            <person name="Wilson R.K."/>
        </authorList>
    </citation>
    <scope>NUCLEOTIDE SEQUENCE [LARGE SCALE GENOMIC DNA]</scope>
    <source>
        <strain evidence="3">PB2801</strain>
    </source>
</reference>
<evidence type="ECO:0000313" key="3">
    <source>
        <dbReference type="Proteomes" id="UP000008068"/>
    </source>
</evidence>
<dbReference type="OrthoDB" id="436519at2759"/>